<evidence type="ECO:0000313" key="2">
    <source>
        <dbReference type="Proteomes" id="UP001144978"/>
    </source>
</evidence>
<dbReference type="Proteomes" id="UP001144978">
    <property type="component" value="Unassembled WGS sequence"/>
</dbReference>
<reference evidence="1" key="1">
    <citation type="submission" date="2022-08" db="EMBL/GenBank/DDBJ databases">
        <title>Genome Sequence of Pycnoporus sanguineus.</title>
        <authorList>
            <person name="Buettner E."/>
        </authorList>
    </citation>
    <scope>NUCLEOTIDE SEQUENCE</scope>
    <source>
        <strain evidence="1">CG-C14</strain>
    </source>
</reference>
<proteinExistence type="predicted"/>
<gene>
    <name evidence="1" type="ORF">NUW54_g10794</name>
</gene>
<comment type="caution">
    <text evidence="1">The sequence shown here is derived from an EMBL/GenBank/DDBJ whole genome shotgun (WGS) entry which is preliminary data.</text>
</comment>
<protein>
    <submittedName>
        <fullName evidence="1">Uncharacterized protein</fullName>
    </submittedName>
</protein>
<accession>A0ACC1NS09</accession>
<dbReference type="EMBL" id="JANSHE010003997">
    <property type="protein sequence ID" value="KAJ2982080.1"/>
    <property type="molecule type" value="Genomic_DNA"/>
</dbReference>
<sequence length="391" mass="44847">MSARLRLADGCRRRPFQWDDEMMWTLMGKAESRTQRHVPTGLSTPRRLQVHGARPPHFSTTTSLSFSFFVPVRHVCPHQHRPPQPLEATAPDPHGFANSRPSAGYRAANPDDPVEKLRAFARQVEDYVDIYSQPLKPHLPAIGRFLIVGTFLEDSWRIVTQWGDQLWYLQRHRHFPWGLSHIFLILNVITMLVGSGAVITKKFSEYGVGGLLGVVIVQAFGYGLIFDLNFFLRNLSVIGGLLMVFTDSMYQRKKIFAGLPTLSENDRKKYFLLAGRILLIFLFVGFILRGQWSISRLFVSIIGLAACIMVAVGFKAKWSAGFLVIILSIFNVFINNWWSIHSAHPQRDFLKYDFFQTLYFSTISDCWWSHPSCQHGPGRYSSTWTKKKKTY</sequence>
<evidence type="ECO:0000313" key="1">
    <source>
        <dbReference type="EMBL" id="KAJ2982080.1"/>
    </source>
</evidence>
<organism evidence="1 2">
    <name type="scientific">Trametes sanguinea</name>
    <dbReference type="NCBI Taxonomy" id="158606"/>
    <lineage>
        <taxon>Eukaryota</taxon>
        <taxon>Fungi</taxon>
        <taxon>Dikarya</taxon>
        <taxon>Basidiomycota</taxon>
        <taxon>Agaricomycotina</taxon>
        <taxon>Agaricomycetes</taxon>
        <taxon>Polyporales</taxon>
        <taxon>Polyporaceae</taxon>
        <taxon>Trametes</taxon>
    </lineage>
</organism>
<keyword evidence="2" id="KW-1185">Reference proteome</keyword>
<name>A0ACC1NS09_9APHY</name>